<protein>
    <submittedName>
        <fullName evidence="14">Biopolymer transporter ExbD</fullName>
    </submittedName>
</protein>
<dbReference type="Proteomes" id="UP000578091">
    <property type="component" value="Unassembled WGS sequence"/>
</dbReference>
<evidence type="ECO:0000313" key="15">
    <source>
        <dbReference type="Proteomes" id="UP000578091"/>
    </source>
</evidence>
<evidence type="ECO:0000256" key="5">
    <source>
        <dbReference type="ARBA" id="ARBA00022448"/>
    </source>
</evidence>
<keyword evidence="5 12" id="KW-0813">Transport</keyword>
<comment type="similarity">
    <text evidence="3 12">Belongs to the ExbD/TolR family.</text>
</comment>
<dbReference type="GO" id="GO:0015031">
    <property type="term" value="P:protein transport"/>
    <property type="evidence" value="ECO:0007669"/>
    <property type="project" value="UniProtKB-KW"/>
</dbReference>
<dbReference type="Gene3D" id="3.30.420.270">
    <property type="match status" value="1"/>
</dbReference>
<dbReference type="GO" id="GO:0022857">
    <property type="term" value="F:transmembrane transporter activity"/>
    <property type="evidence" value="ECO:0007669"/>
    <property type="project" value="InterPro"/>
</dbReference>
<evidence type="ECO:0000256" key="9">
    <source>
        <dbReference type="ARBA" id="ARBA00022927"/>
    </source>
</evidence>
<dbReference type="PANTHER" id="PTHR30558:SF12">
    <property type="entry name" value="BIOPOLYMER TRANSPORT PROTEIN EXBD"/>
    <property type="match status" value="1"/>
</dbReference>
<comment type="caution">
    <text evidence="14">The sequence shown here is derived from an EMBL/GenBank/DDBJ whole genome shotgun (WGS) entry which is preliminary data.</text>
</comment>
<keyword evidence="10 13" id="KW-1133">Transmembrane helix</keyword>
<keyword evidence="7" id="KW-0997">Cell inner membrane</keyword>
<accession>A0A853J801</accession>
<dbReference type="AlphaFoldDB" id="A0A853J801"/>
<keyword evidence="15" id="KW-1185">Reference proteome</keyword>
<comment type="subcellular location">
    <subcellularLocation>
        <location evidence="2">Cell inner membrane</location>
        <topology evidence="2">Single-pass type II membrane protein</topology>
    </subcellularLocation>
    <subcellularLocation>
        <location evidence="12">Cell membrane</location>
        <topology evidence="12">Single-pass type II membrane protein</topology>
    </subcellularLocation>
</comment>
<keyword evidence="9 12" id="KW-0653">Protein transport</keyword>
<gene>
    <name evidence="14" type="ORF">H0E84_01275</name>
</gene>
<feature type="transmembrane region" description="Helical" evidence="13">
    <location>
        <begin position="17"/>
        <end position="38"/>
    </location>
</feature>
<dbReference type="InterPro" id="IPR003400">
    <property type="entry name" value="ExbD"/>
</dbReference>
<evidence type="ECO:0000256" key="7">
    <source>
        <dbReference type="ARBA" id="ARBA00022519"/>
    </source>
</evidence>
<evidence type="ECO:0000256" key="8">
    <source>
        <dbReference type="ARBA" id="ARBA00022692"/>
    </source>
</evidence>
<organism evidence="14 15">
    <name type="scientific">Luteimonas salinisoli</name>
    <dbReference type="NCBI Taxonomy" id="2752307"/>
    <lineage>
        <taxon>Bacteria</taxon>
        <taxon>Pseudomonadati</taxon>
        <taxon>Pseudomonadota</taxon>
        <taxon>Gammaproteobacteria</taxon>
        <taxon>Lysobacterales</taxon>
        <taxon>Lysobacteraceae</taxon>
        <taxon>Luteimonas</taxon>
    </lineage>
</organism>
<comment type="function">
    <text evidence="1">Involved in the TonB-dependent energy-dependent transport of various receptor-bound substrates.</text>
</comment>
<evidence type="ECO:0000256" key="10">
    <source>
        <dbReference type="ARBA" id="ARBA00022989"/>
    </source>
</evidence>
<evidence type="ECO:0000256" key="13">
    <source>
        <dbReference type="SAM" id="Phobius"/>
    </source>
</evidence>
<evidence type="ECO:0000313" key="14">
    <source>
        <dbReference type="EMBL" id="NZA25005.1"/>
    </source>
</evidence>
<dbReference type="Pfam" id="PF02472">
    <property type="entry name" value="ExbD"/>
    <property type="match status" value="1"/>
</dbReference>
<evidence type="ECO:0000256" key="11">
    <source>
        <dbReference type="ARBA" id="ARBA00023136"/>
    </source>
</evidence>
<keyword evidence="6" id="KW-1003">Cell membrane</keyword>
<dbReference type="PANTHER" id="PTHR30558">
    <property type="entry name" value="EXBD MEMBRANE COMPONENT OF PMF-DRIVEN MACROMOLECULE IMPORT SYSTEM"/>
    <property type="match status" value="1"/>
</dbReference>
<proteinExistence type="inferred from homology"/>
<comment type="subunit">
    <text evidence="4">The accessory proteins ExbB and ExbD seem to form a complex with TonB.</text>
</comment>
<dbReference type="GO" id="GO:0005886">
    <property type="term" value="C:plasma membrane"/>
    <property type="evidence" value="ECO:0007669"/>
    <property type="project" value="UniProtKB-SubCell"/>
</dbReference>
<evidence type="ECO:0000256" key="3">
    <source>
        <dbReference type="ARBA" id="ARBA00005811"/>
    </source>
</evidence>
<evidence type="ECO:0000256" key="12">
    <source>
        <dbReference type="RuleBase" id="RU003879"/>
    </source>
</evidence>
<reference evidence="14 15" key="1">
    <citation type="submission" date="2020-07" db="EMBL/GenBank/DDBJ databases">
        <title>Luteimonas sp. SJ-92.</title>
        <authorList>
            <person name="Huang X.-X."/>
            <person name="Xu L."/>
            <person name="Sun J.-Q."/>
        </authorList>
    </citation>
    <scope>NUCLEOTIDE SEQUENCE [LARGE SCALE GENOMIC DNA]</scope>
    <source>
        <strain evidence="14 15">SJ-92</strain>
    </source>
</reference>
<evidence type="ECO:0000256" key="6">
    <source>
        <dbReference type="ARBA" id="ARBA00022475"/>
    </source>
</evidence>
<evidence type="ECO:0000256" key="4">
    <source>
        <dbReference type="ARBA" id="ARBA00011471"/>
    </source>
</evidence>
<dbReference type="EMBL" id="JACCKA010000009">
    <property type="protein sequence ID" value="NZA25005.1"/>
    <property type="molecule type" value="Genomic_DNA"/>
</dbReference>
<name>A0A853J801_9GAMM</name>
<evidence type="ECO:0000256" key="1">
    <source>
        <dbReference type="ARBA" id="ARBA00003540"/>
    </source>
</evidence>
<evidence type="ECO:0000256" key="2">
    <source>
        <dbReference type="ARBA" id="ARBA00004249"/>
    </source>
</evidence>
<keyword evidence="8 12" id="KW-0812">Transmembrane</keyword>
<sequence length="137" mass="14505">MTYSAVSTQPAVAEINIIPLADIMLVLLVIFMIASPALSHRIDLDLPQPGPDRAEPTPSRPHELRIDGAGQLYWNGSVTTVQVLGVQMREAVAGAETGDAPLLAISADPDSDYQALASVLAAARNAGLHRIGFVRQP</sequence>
<keyword evidence="11 13" id="KW-0472">Membrane</keyword>